<dbReference type="PANTHER" id="PTHR30349">
    <property type="entry name" value="PHAGE INTEGRASE-RELATED"/>
    <property type="match status" value="1"/>
</dbReference>
<evidence type="ECO:0000313" key="4">
    <source>
        <dbReference type="RefSeq" id="XP_028150326.1"/>
    </source>
</evidence>
<sequence>MCDLCATPLTVTHLLIECPKYQNDEFMSESENVATLDAVPAKSKQKYEKQFQLFDTWRKEKCFEGVTEEMMMEYLQSIGEVYKPSSLWTRLSMLKATLKAYENVDISSFPSLFAYLKEKIKHHKAKKAKALEEWHIKQFLTLAPDSTYLLMKVVLIIGISGGCRCEELTKLTLDNIEDKGSHLLVTLPTHIKNKPRKFIVINDTFGMDVLGIYYKYLSLRPANLTHNRLFLNYKKEKCTVQPVGVNTLSKIPREIATYLNLPDSDIYTGHSFRRSAGALLTHT</sequence>
<dbReference type="AlphaFoldDB" id="A0A6P7GK87"/>
<dbReference type="GO" id="GO:0003677">
    <property type="term" value="F:DNA binding"/>
    <property type="evidence" value="ECO:0007669"/>
    <property type="project" value="UniProtKB-KW"/>
</dbReference>
<keyword evidence="2" id="KW-0233">DNA recombination</keyword>
<dbReference type="InterPro" id="IPR002104">
    <property type="entry name" value="Integrase_catalytic"/>
</dbReference>
<evidence type="ECO:0000259" key="3">
    <source>
        <dbReference type="PROSITE" id="PS51898"/>
    </source>
</evidence>
<accession>A0A6P7GK87</accession>
<dbReference type="InterPro" id="IPR050090">
    <property type="entry name" value="Tyrosine_recombinase_XerCD"/>
</dbReference>
<dbReference type="GO" id="GO:0006310">
    <property type="term" value="P:DNA recombination"/>
    <property type="evidence" value="ECO:0007669"/>
    <property type="project" value="UniProtKB-KW"/>
</dbReference>
<dbReference type="InterPro" id="IPR013762">
    <property type="entry name" value="Integrase-like_cat_sf"/>
</dbReference>
<feature type="domain" description="Tyr recombinase" evidence="3">
    <location>
        <begin position="126"/>
        <end position="283"/>
    </location>
</feature>
<dbReference type="PANTHER" id="PTHR30349:SF41">
    <property type="entry name" value="INTEGRASE_RECOMBINASE PROTEIN MJ0367-RELATED"/>
    <property type="match status" value="1"/>
</dbReference>
<dbReference type="Gene3D" id="1.10.443.10">
    <property type="entry name" value="Intergrase catalytic core"/>
    <property type="match status" value="1"/>
</dbReference>
<organism evidence="4">
    <name type="scientific">Diabrotica virgifera virgifera</name>
    <name type="common">western corn rootworm</name>
    <dbReference type="NCBI Taxonomy" id="50390"/>
    <lineage>
        <taxon>Eukaryota</taxon>
        <taxon>Metazoa</taxon>
        <taxon>Ecdysozoa</taxon>
        <taxon>Arthropoda</taxon>
        <taxon>Hexapoda</taxon>
        <taxon>Insecta</taxon>
        <taxon>Pterygota</taxon>
        <taxon>Neoptera</taxon>
        <taxon>Endopterygota</taxon>
        <taxon>Coleoptera</taxon>
        <taxon>Polyphaga</taxon>
        <taxon>Cucujiformia</taxon>
        <taxon>Chrysomeloidea</taxon>
        <taxon>Chrysomelidae</taxon>
        <taxon>Galerucinae</taxon>
        <taxon>Diabroticina</taxon>
        <taxon>Diabroticites</taxon>
        <taxon>Diabrotica</taxon>
    </lineage>
</organism>
<gene>
    <name evidence="4" type="primary">LOC114343692</name>
</gene>
<reference evidence="4" key="1">
    <citation type="submission" date="2025-08" db="UniProtKB">
        <authorList>
            <consortium name="RefSeq"/>
        </authorList>
    </citation>
    <scope>IDENTIFICATION</scope>
    <source>
        <tissue evidence="4">Whole insect</tissue>
    </source>
</reference>
<dbReference type="RefSeq" id="XP_028150326.1">
    <property type="nucleotide sequence ID" value="XM_028294525.1"/>
</dbReference>
<evidence type="ECO:0000256" key="1">
    <source>
        <dbReference type="ARBA" id="ARBA00023125"/>
    </source>
</evidence>
<evidence type="ECO:0000256" key="2">
    <source>
        <dbReference type="ARBA" id="ARBA00023172"/>
    </source>
</evidence>
<dbReference type="PROSITE" id="PS51898">
    <property type="entry name" value="TYR_RECOMBINASE"/>
    <property type="match status" value="1"/>
</dbReference>
<keyword evidence="1" id="KW-0238">DNA-binding</keyword>
<proteinExistence type="predicted"/>
<dbReference type="InterPro" id="IPR011010">
    <property type="entry name" value="DNA_brk_join_enz"/>
</dbReference>
<dbReference type="SUPFAM" id="SSF56349">
    <property type="entry name" value="DNA breaking-rejoining enzymes"/>
    <property type="match status" value="1"/>
</dbReference>
<protein>
    <submittedName>
        <fullName evidence="4">Uncharacterized protein LOC114343692</fullName>
    </submittedName>
</protein>
<name>A0A6P7GK87_DIAVI</name>
<dbReference type="GO" id="GO:0015074">
    <property type="term" value="P:DNA integration"/>
    <property type="evidence" value="ECO:0007669"/>
    <property type="project" value="InterPro"/>
</dbReference>
<dbReference type="InParanoid" id="A0A6P7GK87"/>